<feature type="compositionally biased region" description="Pro residues" evidence="2">
    <location>
        <begin position="326"/>
        <end position="342"/>
    </location>
</feature>
<keyword evidence="3" id="KW-0472">Membrane</keyword>
<evidence type="ECO:0000256" key="3">
    <source>
        <dbReference type="SAM" id="Phobius"/>
    </source>
</evidence>
<keyword evidence="1" id="KW-0175">Coiled coil</keyword>
<keyword evidence="3" id="KW-1133">Transmembrane helix</keyword>
<dbReference type="Proteomes" id="UP001369815">
    <property type="component" value="Unassembled WGS sequence"/>
</dbReference>
<evidence type="ECO:0000256" key="4">
    <source>
        <dbReference type="SAM" id="SignalP"/>
    </source>
</evidence>
<dbReference type="EMBL" id="JBANMG010000004">
    <property type="protein sequence ID" value="KAK6954817.1"/>
    <property type="molecule type" value="Genomic_DNA"/>
</dbReference>
<feature type="compositionally biased region" description="Basic and acidic residues" evidence="2">
    <location>
        <begin position="447"/>
        <end position="467"/>
    </location>
</feature>
<dbReference type="AlphaFoldDB" id="A0AAX6MQZ0"/>
<evidence type="ECO:0000313" key="5">
    <source>
        <dbReference type="EMBL" id="KAK6954817.1"/>
    </source>
</evidence>
<name>A0AAX6MQZ0_9PEZI</name>
<feature type="transmembrane region" description="Helical" evidence="3">
    <location>
        <begin position="371"/>
        <end position="393"/>
    </location>
</feature>
<sequence>MLGRLKAPWLLAPLLAATLSTGQEVKGPHALINLDINSTSDEVNHHGTVLRLDILESKSPCGYGNVTLNGQSLAQDENGAGSGSVISENGVAVLANWSFSCVHLEDEFQGQLMTFDVISLDGKEAHDVTFSIQFQQMAPPSISFVNGTVSITEVDTPNPATEESLTKETSALDNELAELKSMIRQLAALEQAIDSKVQHISETYDFKGPEEFHSVWKCDIDFMSMGMGLKETGILEADRIGPAGDFIMVIVLSGFHMTALIGIIHFYDEETPLVHPPSNHQILEDGMTQENLALATGPDHDIPPTRKLGDDKAEASPHIVDDNSDMPPPMPNHRNRPPPPGFRPHEEMTPHPRPHHNPHFEHHGPPHPIPIVHIAVTIGLLSLLIGAICMRCFAVSRRNRRSTCAERRQSRETRRHCRRNAWANKRAAIGTRYSEIVGWLKETIRRQEAENEEREKDAIMRQLHRSENEEEDTLSTTMEQEIAQFRAVASVVGDLVAAEEGRSREHGNERQHHVTPAPLSPTSAFPEYAPIDEELPAYDEGSNDSRFVADGFRYTPGFLYYTPTESSTMHSSLDENLGRKD</sequence>
<feature type="region of interest" description="Disordered" evidence="2">
    <location>
        <begin position="500"/>
        <end position="526"/>
    </location>
</feature>
<feature type="coiled-coil region" evidence="1">
    <location>
        <begin position="162"/>
        <end position="192"/>
    </location>
</feature>
<keyword evidence="6" id="KW-1185">Reference proteome</keyword>
<organism evidence="5 6">
    <name type="scientific">Daldinia eschscholtzii</name>
    <dbReference type="NCBI Taxonomy" id="292717"/>
    <lineage>
        <taxon>Eukaryota</taxon>
        <taxon>Fungi</taxon>
        <taxon>Dikarya</taxon>
        <taxon>Ascomycota</taxon>
        <taxon>Pezizomycotina</taxon>
        <taxon>Sordariomycetes</taxon>
        <taxon>Xylariomycetidae</taxon>
        <taxon>Xylariales</taxon>
        <taxon>Hypoxylaceae</taxon>
        <taxon>Daldinia</taxon>
    </lineage>
</organism>
<evidence type="ECO:0000256" key="1">
    <source>
        <dbReference type="SAM" id="Coils"/>
    </source>
</evidence>
<evidence type="ECO:0000256" key="2">
    <source>
        <dbReference type="SAM" id="MobiDB-lite"/>
    </source>
</evidence>
<comment type="caution">
    <text evidence="5">The sequence shown here is derived from an EMBL/GenBank/DDBJ whole genome shotgun (WGS) entry which is preliminary data.</text>
</comment>
<feature type="compositionally biased region" description="Basic and acidic residues" evidence="2">
    <location>
        <begin position="500"/>
        <end position="512"/>
    </location>
</feature>
<feature type="chain" id="PRO_5043668603" evidence="4">
    <location>
        <begin position="23"/>
        <end position="581"/>
    </location>
</feature>
<feature type="compositionally biased region" description="Basic and acidic residues" evidence="2">
    <location>
        <begin position="298"/>
        <end position="321"/>
    </location>
</feature>
<feature type="region of interest" description="Disordered" evidence="2">
    <location>
        <begin position="447"/>
        <end position="476"/>
    </location>
</feature>
<evidence type="ECO:0000313" key="6">
    <source>
        <dbReference type="Proteomes" id="UP001369815"/>
    </source>
</evidence>
<feature type="compositionally biased region" description="Basic and acidic residues" evidence="2">
    <location>
        <begin position="572"/>
        <end position="581"/>
    </location>
</feature>
<gene>
    <name evidence="5" type="ORF">Daesc_004786</name>
</gene>
<feature type="signal peptide" evidence="4">
    <location>
        <begin position="1"/>
        <end position="22"/>
    </location>
</feature>
<feature type="region of interest" description="Disordered" evidence="2">
    <location>
        <begin position="561"/>
        <end position="581"/>
    </location>
</feature>
<accession>A0AAX6MQZ0</accession>
<reference evidence="5 6" key="1">
    <citation type="journal article" date="2024" name="Front Chem Biol">
        <title>Unveiling the potential of Daldinia eschscholtzii MFLUCC 19-0629 through bioactivity and bioinformatics studies for enhanced sustainable agriculture production.</title>
        <authorList>
            <person name="Brooks S."/>
            <person name="Weaver J.A."/>
            <person name="Klomchit A."/>
            <person name="Alharthi S.A."/>
            <person name="Onlamun T."/>
            <person name="Nurani R."/>
            <person name="Vong T.K."/>
            <person name="Alberti F."/>
            <person name="Greco C."/>
        </authorList>
    </citation>
    <scope>NUCLEOTIDE SEQUENCE [LARGE SCALE GENOMIC DNA]</scope>
    <source>
        <strain evidence="5">MFLUCC 19-0629</strain>
    </source>
</reference>
<keyword evidence="4" id="KW-0732">Signal</keyword>
<feature type="region of interest" description="Disordered" evidence="2">
    <location>
        <begin position="297"/>
        <end position="358"/>
    </location>
</feature>
<protein>
    <submittedName>
        <fullName evidence="5">Uncharacterized protein</fullName>
    </submittedName>
</protein>
<keyword evidence="3" id="KW-0812">Transmembrane</keyword>
<proteinExistence type="predicted"/>